<sequence length="245" mass="25676">MVRGQLRGIRGRQARPPGRRRRPADQADLQAADAVAEMDDAVAVLVKDADRDRWLATQYAPAALRPALFAVHALDLELAKVAATTTDAMLGEIRLAWWRERLVDLDAGQVPAQPVLRALADLVLPRGVTGATLAEFEDGWLALAAGDVAGHVKLRGAAIGAVTATLVGGDAVSGAALGEAWAAGEAARAGHEVAAPVFDRAPAQLRWLAGLAALGMRDVARGVPPEPRATAGRQWVLLRAALTGR</sequence>
<dbReference type="Gene3D" id="1.10.600.10">
    <property type="entry name" value="Farnesyl Diphosphate Synthase"/>
    <property type="match status" value="1"/>
</dbReference>
<organism evidence="2 3">
    <name type="scientific">Glacieibacterium frigidum</name>
    <dbReference type="NCBI Taxonomy" id="2593303"/>
    <lineage>
        <taxon>Bacteria</taxon>
        <taxon>Pseudomonadati</taxon>
        <taxon>Pseudomonadota</taxon>
        <taxon>Alphaproteobacteria</taxon>
        <taxon>Sphingomonadales</taxon>
        <taxon>Sphingosinicellaceae</taxon>
        <taxon>Glacieibacterium</taxon>
    </lineage>
</organism>
<evidence type="ECO:0008006" key="4">
    <source>
        <dbReference type="Google" id="ProtNLM"/>
    </source>
</evidence>
<feature type="compositionally biased region" description="Basic residues" evidence="1">
    <location>
        <begin position="9"/>
        <end position="22"/>
    </location>
</feature>
<keyword evidence="3" id="KW-1185">Reference proteome</keyword>
<feature type="region of interest" description="Disordered" evidence="1">
    <location>
        <begin position="1"/>
        <end position="25"/>
    </location>
</feature>
<evidence type="ECO:0000313" key="3">
    <source>
        <dbReference type="Proteomes" id="UP000317894"/>
    </source>
</evidence>
<dbReference type="Pfam" id="PF00494">
    <property type="entry name" value="SQS_PSY"/>
    <property type="match status" value="1"/>
</dbReference>
<dbReference type="AlphaFoldDB" id="A0A552U755"/>
<evidence type="ECO:0000256" key="1">
    <source>
        <dbReference type="SAM" id="MobiDB-lite"/>
    </source>
</evidence>
<dbReference type="SUPFAM" id="SSF48576">
    <property type="entry name" value="Terpenoid synthases"/>
    <property type="match status" value="1"/>
</dbReference>
<proteinExistence type="predicted"/>
<evidence type="ECO:0000313" key="2">
    <source>
        <dbReference type="EMBL" id="TRW14048.1"/>
    </source>
</evidence>
<dbReference type="EMBL" id="VJWA01000002">
    <property type="protein sequence ID" value="TRW14048.1"/>
    <property type="molecule type" value="Genomic_DNA"/>
</dbReference>
<comment type="caution">
    <text evidence="2">The sequence shown here is derived from an EMBL/GenBank/DDBJ whole genome shotgun (WGS) entry which is preliminary data.</text>
</comment>
<gene>
    <name evidence="2" type="ORF">FMM06_09925</name>
</gene>
<reference evidence="2 3" key="1">
    <citation type="submission" date="2019-07" db="EMBL/GenBank/DDBJ databases">
        <title>Novel species isolated from glacier.</title>
        <authorList>
            <person name="Liu Q."/>
            <person name="Xin Y.-H."/>
        </authorList>
    </citation>
    <scope>NUCLEOTIDE SEQUENCE [LARGE SCALE GENOMIC DNA]</scope>
    <source>
        <strain evidence="2 3">LB1R16</strain>
    </source>
</reference>
<dbReference type="OrthoDB" id="9814909at2"/>
<dbReference type="InterPro" id="IPR002060">
    <property type="entry name" value="Squ/phyt_synthse"/>
</dbReference>
<name>A0A552U755_9SPHN</name>
<dbReference type="Proteomes" id="UP000317894">
    <property type="component" value="Unassembled WGS sequence"/>
</dbReference>
<accession>A0A552U755</accession>
<protein>
    <recommendedName>
        <fullName evidence="4">Phytoene synthase</fullName>
    </recommendedName>
</protein>
<dbReference type="InterPro" id="IPR008949">
    <property type="entry name" value="Isoprenoid_synthase_dom_sf"/>
</dbReference>